<evidence type="ECO:0000313" key="1">
    <source>
        <dbReference type="EMBL" id="MFG6417330.1"/>
    </source>
</evidence>
<dbReference type="EMBL" id="JBIGHY010000022">
    <property type="protein sequence ID" value="MFG6417330.1"/>
    <property type="molecule type" value="Genomic_DNA"/>
</dbReference>
<accession>A0ABW7EV00</accession>
<dbReference type="RefSeq" id="WP_394473388.1">
    <property type="nucleotide sequence ID" value="NZ_JBIGHY010000022.1"/>
</dbReference>
<proteinExistence type="predicted"/>
<organism evidence="1 2">
    <name type="scientific">Pelomonas dachongensis</name>
    <dbReference type="NCBI Taxonomy" id="3299029"/>
    <lineage>
        <taxon>Bacteria</taxon>
        <taxon>Pseudomonadati</taxon>
        <taxon>Pseudomonadota</taxon>
        <taxon>Betaproteobacteria</taxon>
        <taxon>Burkholderiales</taxon>
        <taxon>Sphaerotilaceae</taxon>
        <taxon>Roseateles</taxon>
    </lineage>
</organism>
<gene>
    <name evidence="1" type="ORF">ACG02S_25900</name>
</gene>
<reference evidence="1 2" key="1">
    <citation type="submission" date="2024-09" db="EMBL/GenBank/DDBJ databases">
        <title>Novel species of the genus Pelomonas and Roseateles isolated from streams.</title>
        <authorList>
            <person name="Lu H."/>
        </authorList>
    </citation>
    <scope>NUCLEOTIDE SEQUENCE [LARGE SCALE GENOMIC DNA]</scope>
    <source>
        <strain evidence="1 2">DC23W</strain>
    </source>
</reference>
<keyword evidence="2" id="KW-1185">Reference proteome</keyword>
<protein>
    <submittedName>
        <fullName evidence="1">Uncharacterized protein</fullName>
    </submittedName>
</protein>
<name>A0ABW7EV00_9BURK</name>
<sequence length="93" mass="10199">MTSTFKLPNDFFTNDLGIKIRAIGPEAIVVACYLAANQNANAFGLYRTSPALVSIETGLSFCSVHESFERLTGAGFLVFDDVYNLVWVREMAA</sequence>
<comment type="caution">
    <text evidence="1">The sequence shown here is derived from an EMBL/GenBank/DDBJ whole genome shotgun (WGS) entry which is preliminary data.</text>
</comment>
<dbReference type="Proteomes" id="UP001606300">
    <property type="component" value="Unassembled WGS sequence"/>
</dbReference>
<evidence type="ECO:0000313" key="2">
    <source>
        <dbReference type="Proteomes" id="UP001606300"/>
    </source>
</evidence>